<gene>
    <name evidence="2" type="ORF">PBIL07802_LOCUS16493</name>
</gene>
<dbReference type="PANTHER" id="PTHR16317">
    <property type="entry name" value="INTEGRIN ALPHA REPEAT DOMAIN-CONTAINING"/>
    <property type="match status" value="1"/>
</dbReference>
<evidence type="ECO:0000256" key="1">
    <source>
        <dbReference type="SAM" id="MobiDB-lite"/>
    </source>
</evidence>
<reference evidence="2" key="1">
    <citation type="submission" date="2021-01" db="EMBL/GenBank/DDBJ databases">
        <authorList>
            <person name="Corre E."/>
            <person name="Pelletier E."/>
            <person name="Niang G."/>
            <person name="Scheremetjew M."/>
            <person name="Finn R."/>
            <person name="Kale V."/>
            <person name="Holt S."/>
            <person name="Cochrane G."/>
            <person name="Meng A."/>
            <person name="Brown T."/>
            <person name="Cohen L."/>
        </authorList>
    </citation>
    <scope>NUCLEOTIDE SEQUENCE</scope>
    <source>
        <strain evidence="2">NIES-2562</strain>
    </source>
</reference>
<proteinExistence type="predicted"/>
<feature type="region of interest" description="Disordered" evidence="1">
    <location>
        <begin position="113"/>
        <end position="154"/>
    </location>
</feature>
<protein>
    <submittedName>
        <fullName evidence="2">Uncharacterized protein</fullName>
    </submittedName>
</protein>
<dbReference type="AlphaFoldDB" id="A0A7S3DDP9"/>
<dbReference type="InterPro" id="IPR011047">
    <property type="entry name" value="Quinoprotein_ADH-like_sf"/>
</dbReference>
<dbReference type="SUPFAM" id="SSF69318">
    <property type="entry name" value="Integrin alpha N-terminal domain"/>
    <property type="match status" value="1"/>
</dbReference>
<name>A0A7S3DDP9_9EUKA</name>
<feature type="region of interest" description="Disordered" evidence="1">
    <location>
        <begin position="186"/>
        <end position="214"/>
    </location>
</feature>
<accession>A0A7S3DDP9</accession>
<dbReference type="Pfam" id="PF15907">
    <property type="entry name" value="Itfg2"/>
    <property type="match status" value="1"/>
</dbReference>
<dbReference type="EMBL" id="HBIB01025325">
    <property type="protein sequence ID" value="CAE0254251.1"/>
    <property type="molecule type" value="Transcribed_RNA"/>
</dbReference>
<evidence type="ECO:0000313" key="2">
    <source>
        <dbReference type="EMBL" id="CAE0254251.1"/>
    </source>
</evidence>
<organism evidence="2">
    <name type="scientific">Palpitomonas bilix</name>
    <dbReference type="NCBI Taxonomy" id="652834"/>
    <lineage>
        <taxon>Eukaryota</taxon>
        <taxon>Eukaryota incertae sedis</taxon>
    </lineage>
</organism>
<dbReference type="InterPro" id="IPR028994">
    <property type="entry name" value="Integrin_alpha_N"/>
</dbReference>
<dbReference type="SUPFAM" id="SSF50998">
    <property type="entry name" value="Quinoprotein alcohol dehydrogenase-like"/>
    <property type="match status" value="1"/>
</dbReference>
<feature type="compositionally biased region" description="Basic and acidic residues" evidence="1">
    <location>
        <begin position="132"/>
        <end position="144"/>
    </location>
</feature>
<feature type="compositionally biased region" description="Basic and acidic residues" evidence="1">
    <location>
        <begin position="202"/>
        <end position="214"/>
    </location>
</feature>
<dbReference type="InterPro" id="IPR031793">
    <property type="entry name" value="KICSTOR_ITFG2"/>
</dbReference>
<dbReference type="PANTHER" id="PTHR16317:SF1">
    <property type="entry name" value="KICSTOR COMPLEX PROTEIN ITFG2"/>
    <property type="match status" value="1"/>
</dbReference>
<dbReference type="GO" id="GO:0032006">
    <property type="term" value="P:regulation of TOR signaling"/>
    <property type="evidence" value="ECO:0007669"/>
    <property type="project" value="TreeGrafter"/>
</dbReference>
<sequence length="592" mass="62563">MQSATLTCRTIALEEPVFSLALPQPLSSAPIVCRLADVDGDGVDEVVVGSADGRLVIYKMEEGQYVAKACAAGLGTIAALEVAKGLKEGPALQRGTISHITSTLLSATSLTASPDASISEGPMSLTKPIDAPGKEAEKDKDKAKRKDMHPGVLSEDMHTSAASDFNASAREGGECPSAIASAISSGRLAESGNSSARGNLAGRDEEKWKEESHGRSGQERTLVFCVTAEGDLFVYDVQKSLEKSTNVVGMDGNVLYSVLKAVFLTSGVENASAIVVGDVDGDGDNEVVIGTVDGLVYSFSLTLGDDVLMSDSLVVLKEKQVWRVDGEVCSLDILPEIGGRETLLVGKRGGRPFQVLSPSSCSWVSGEEEMLGRNEEMVSIDELAEMEEDGYDGVDSDAAGQALAFGLVTDTNDLRIVAVSPEEGGLYVVDANERVVEKVVLGLDISWGNVAANRKFACLGNDDSMVVVGADGQCLKLMLPWTVRGSTCCGYLSANNTPCIGTASGHVHLFTPQDRLDTLMSRSLHASAFAVAVGAHLKETGLDSDALANALRLYQSIPFPLRRHLLQSLQVRRAVVSAKQSLMFTAQLLSED</sequence>